<dbReference type="AlphaFoldDB" id="A0A251UUZ1"/>
<reference evidence="4 6" key="1">
    <citation type="journal article" date="2017" name="Nature">
        <title>The sunflower genome provides insights into oil metabolism, flowering and Asterid evolution.</title>
        <authorList>
            <person name="Badouin H."/>
            <person name="Gouzy J."/>
            <person name="Grassa C.J."/>
            <person name="Murat F."/>
            <person name="Staton S.E."/>
            <person name="Cottret L."/>
            <person name="Lelandais-Briere C."/>
            <person name="Owens G.L."/>
            <person name="Carrere S."/>
            <person name="Mayjonade B."/>
            <person name="Legrand L."/>
            <person name="Gill N."/>
            <person name="Kane N.C."/>
            <person name="Bowers J.E."/>
            <person name="Hubner S."/>
            <person name="Bellec A."/>
            <person name="Berard A."/>
            <person name="Berges H."/>
            <person name="Blanchet N."/>
            <person name="Boniface M.C."/>
            <person name="Brunel D."/>
            <person name="Catrice O."/>
            <person name="Chaidir N."/>
            <person name="Claudel C."/>
            <person name="Donnadieu C."/>
            <person name="Faraut T."/>
            <person name="Fievet G."/>
            <person name="Helmstetter N."/>
            <person name="King M."/>
            <person name="Knapp S.J."/>
            <person name="Lai Z."/>
            <person name="Le Paslier M.C."/>
            <person name="Lippi Y."/>
            <person name="Lorenzon L."/>
            <person name="Mandel J.R."/>
            <person name="Marage G."/>
            <person name="Marchand G."/>
            <person name="Marquand E."/>
            <person name="Bret-Mestries E."/>
            <person name="Morien E."/>
            <person name="Nambeesan S."/>
            <person name="Nguyen T."/>
            <person name="Pegot-Espagnet P."/>
            <person name="Pouilly N."/>
            <person name="Raftis F."/>
            <person name="Sallet E."/>
            <person name="Schiex T."/>
            <person name="Thomas J."/>
            <person name="Vandecasteele C."/>
            <person name="Vares D."/>
            <person name="Vear F."/>
            <person name="Vautrin S."/>
            <person name="Crespi M."/>
            <person name="Mangin B."/>
            <person name="Burke J.M."/>
            <person name="Salse J."/>
            <person name="Munos S."/>
            <person name="Vincourt P."/>
            <person name="Rieseberg L.H."/>
            <person name="Langlade N.B."/>
        </authorList>
    </citation>
    <scope>NUCLEOTIDE SEQUENCE [LARGE SCALE GENOMIC DNA]</scope>
    <source>
        <strain evidence="6">cv. SF193</strain>
        <tissue evidence="4">Leaves</tissue>
    </source>
</reference>
<sequence length="116" mass="12790">MIFVNTFSGLLYPFLLALVNSSWVKGIIEDNKGSFNHMLQDAMMIVKHYGRGSGSGATTLGKPFVHPATVGLRGKVYELLRQNATRFLLDDVYRNPGPLQFEGPGADSKAVKAFVW</sequence>
<dbReference type="PANTHER" id="PTHR43650">
    <property type="entry name" value="PYROPHOSPHATE--FRUCTOSE 6-PHOSPHATE 1-PHOSPHOTRANSFERASE"/>
    <property type="match status" value="1"/>
</dbReference>
<evidence type="ECO:0000256" key="1">
    <source>
        <dbReference type="ARBA" id="ARBA00022490"/>
    </source>
</evidence>
<dbReference type="InterPro" id="IPR035966">
    <property type="entry name" value="PKF_sf"/>
</dbReference>
<evidence type="ECO:0000313" key="6">
    <source>
        <dbReference type="Proteomes" id="UP000215914"/>
    </source>
</evidence>
<dbReference type="GO" id="GO:0003872">
    <property type="term" value="F:6-phosphofructokinase activity"/>
    <property type="evidence" value="ECO:0007669"/>
    <property type="project" value="InterPro"/>
</dbReference>
<evidence type="ECO:0000256" key="3">
    <source>
        <dbReference type="SAM" id="SignalP"/>
    </source>
</evidence>
<evidence type="ECO:0000256" key="2">
    <source>
        <dbReference type="ARBA" id="ARBA00023152"/>
    </source>
</evidence>
<protein>
    <submittedName>
        <fullName evidence="5">Uncharacterized protein</fullName>
    </submittedName>
</protein>
<evidence type="ECO:0000313" key="5">
    <source>
        <dbReference type="EMBL" id="OTG26686.1"/>
    </source>
</evidence>
<reference evidence="4" key="3">
    <citation type="submission" date="2020-06" db="EMBL/GenBank/DDBJ databases">
        <title>Helianthus annuus Genome sequencing and assembly Release 2.</title>
        <authorList>
            <person name="Gouzy J."/>
            <person name="Langlade N."/>
            <person name="Munos S."/>
        </authorList>
    </citation>
    <scope>NUCLEOTIDE SEQUENCE</scope>
    <source>
        <tissue evidence="4">Leaves</tissue>
    </source>
</reference>
<keyword evidence="3" id="KW-0732">Signal</keyword>
<keyword evidence="1" id="KW-0963">Cytoplasm</keyword>
<dbReference type="InParanoid" id="A0A251UUZ1"/>
<dbReference type="Gramene" id="mRNA:HanXRQr2_Chr05g0235841">
    <property type="protein sequence ID" value="mRNA:HanXRQr2_Chr05g0235841"/>
    <property type="gene ID" value="HanXRQr2_Chr05g0235841"/>
</dbReference>
<dbReference type="EMBL" id="MNCJ02000320">
    <property type="protein sequence ID" value="KAF5807636.1"/>
    <property type="molecule type" value="Genomic_DNA"/>
</dbReference>
<dbReference type="PANTHER" id="PTHR43650:SF17">
    <property type="entry name" value="PYROPHOSPHATE--FRUCTOSE 6-PHOSPHATE 1-PHOSPHOTRANSFERASE SUBUNIT ALPHA 1"/>
    <property type="match status" value="1"/>
</dbReference>
<dbReference type="STRING" id="4232.A0A251UUZ1"/>
<keyword evidence="2" id="KW-0324">Glycolysis</keyword>
<accession>A0A251UUZ1</accession>
<proteinExistence type="predicted"/>
<evidence type="ECO:0000313" key="4">
    <source>
        <dbReference type="EMBL" id="KAF5807636.1"/>
    </source>
</evidence>
<dbReference type="Gene3D" id="3.40.50.460">
    <property type="entry name" value="Phosphofructokinase domain"/>
    <property type="match status" value="1"/>
</dbReference>
<dbReference type="EMBL" id="CM007894">
    <property type="protein sequence ID" value="OTG26686.1"/>
    <property type="molecule type" value="Genomic_DNA"/>
</dbReference>
<dbReference type="Proteomes" id="UP000215914">
    <property type="component" value="Chromosome 5"/>
</dbReference>
<feature type="signal peptide" evidence="3">
    <location>
        <begin position="1"/>
        <end position="21"/>
    </location>
</feature>
<name>A0A251UUZ1_HELAN</name>
<keyword evidence="6" id="KW-1185">Reference proteome</keyword>
<reference evidence="5" key="2">
    <citation type="submission" date="2017-02" db="EMBL/GenBank/DDBJ databases">
        <title>Sunflower complete genome.</title>
        <authorList>
            <person name="Langlade N."/>
            <person name="Munos S."/>
        </authorList>
    </citation>
    <scope>NUCLEOTIDE SEQUENCE [LARGE SCALE GENOMIC DNA]</scope>
    <source>
        <tissue evidence="5">Leaves</tissue>
    </source>
</reference>
<feature type="chain" id="PRO_5012354852" evidence="3">
    <location>
        <begin position="22"/>
        <end position="116"/>
    </location>
</feature>
<gene>
    <name evidence="5" type="ORF">HannXRQ_Chr05g0161401</name>
    <name evidence="4" type="ORF">HanXRQr2_Chr05g0235841</name>
</gene>
<organism evidence="5 6">
    <name type="scientific">Helianthus annuus</name>
    <name type="common">Common sunflower</name>
    <dbReference type="NCBI Taxonomy" id="4232"/>
    <lineage>
        <taxon>Eukaryota</taxon>
        <taxon>Viridiplantae</taxon>
        <taxon>Streptophyta</taxon>
        <taxon>Embryophyta</taxon>
        <taxon>Tracheophyta</taxon>
        <taxon>Spermatophyta</taxon>
        <taxon>Magnoliopsida</taxon>
        <taxon>eudicotyledons</taxon>
        <taxon>Gunneridae</taxon>
        <taxon>Pentapetalae</taxon>
        <taxon>asterids</taxon>
        <taxon>campanulids</taxon>
        <taxon>Asterales</taxon>
        <taxon>Asteraceae</taxon>
        <taxon>Asteroideae</taxon>
        <taxon>Heliantheae alliance</taxon>
        <taxon>Heliantheae</taxon>
        <taxon>Helianthus</taxon>
    </lineage>
</organism>